<feature type="transmembrane region" description="Helical" evidence="5">
    <location>
        <begin position="336"/>
        <end position="356"/>
    </location>
</feature>
<dbReference type="InterPro" id="IPR051328">
    <property type="entry name" value="T7SS_ABC-Transporter"/>
</dbReference>
<reference evidence="6" key="1">
    <citation type="submission" date="2018-05" db="EMBL/GenBank/DDBJ databases">
        <authorList>
            <person name="Lanie J.A."/>
            <person name="Ng W.-L."/>
            <person name="Kazmierczak K.M."/>
            <person name="Andrzejewski T.M."/>
            <person name="Davidsen T.M."/>
            <person name="Wayne K.J."/>
            <person name="Tettelin H."/>
            <person name="Glass J.I."/>
            <person name="Rusch D."/>
            <person name="Podicherti R."/>
            <person name="Tsui H.-C.T."/>
            <person name="Winkler M.E."/>
        </authorList>
    </citation>
    <scope>NUCLEOTIDE SEQUENCE</scope>
</reference>
<feature type="transmembrane region" description="Helical" evidence="5">
    <location>
        <begin position="188"/>
        <end position="207"/>
    </location>
</feature>
<comment type="subcellular location">
    <subcellularLocation>
        <location evidence="1">Membrane</location>
        <topology evidence="1">Multi-pass membrane protein</topology>
    </subcellularLocation>
</comment>
<name>A0A382LSG6_9ZZZZ</name>
<evidence type="ECO:0000256" key="1">
    <source>
        <dbReference type="ARBA" id="ARBA00004141"/>
    </source>
</evidence>
<accession>A0A382LSG6</accession>
<dbReference type="GO" id="GO:0016020">
    <property type="term" value="C:membrane"/>
    <property type="evidence" value="ECO:0007669"/>
    <property type="project" value="UniProtKB-SubCell"/>
</dbReference>
<evidence type="ECO:0000256" key="2">
    <source>
        <dbReference type="ARBA" id="ARBA00022692"/>
    </source>
</evidence>
<sequence>MPSPLSDFRRSELFKPAILVPTLIMLIFSIFNLTTPSDPARIASSFKLGIVNQDSGPSIPLISTQAIKVISKSLPFRVTLLEDSEIAREALSKGEVSTVLIFPDNFTKLAFSDKNLNIKILNSQHLTIAETQIAAQLPATIQMALSTFVSSLRLAKSNNQVPNPEMLVTANVETLYTAKSLASIPAPFVMSFTSWLASMVGSILLFLGTKQMSLLNRAYVRTVLPIMTMGAASLALALVVTLTSLQWETFLMVWLNVWLVTICLVWFFLGVFEIIGLSALIIILPTVFYQSVLSGSMMPVSAAPEWLELIGTSVPFDSIGAAYRAIIYGSDGSLPFTYLLSAGLIGIVLSWGSSIFKGRMKRNFKY</sequence>
<proteinExistence type="predicted"/>
<feature type="transmembrane region" description="Helical" evidence="5">
    <location>
        <begin position="274"/>
        <end position="292"/>
    </location>
</feature>
<dbReference type="AlphaFoldDB" id="A0A382LSG6"/>
<dbReference type="Gene3D" id="3.40.1710.10">
    <property type="entry name" value="abc type-2 transporter like domain"/>
    <property type="match status" value="1"/>
</dbReference>
<dbReference type="EMBL" id="UINC01088085">
    <property type="protein sequence ID" value="SVC38012.1"/>
    <property type="molecule type" value="Genomic_DNA"/>
</dbReference>
<feature type="transmembrane region" description="Helical" evidence="5">
    <location>
        <begin position="12"/>
        <end position="31"/>
    </location>
</feature>
<keyword evidence="2 5" id="KW-0812">Transmembrane</keyword>
<evidence type="ECO:0000256" key="3">
    <source>
        <dbReference type="ARBA" id="ARBA00022989"/>
    </source>
</evidence>
<evidence type="ECO:0008006" key="7">
    <source>
        <dbReference type="Google" id="ProtNLM"/>
    </source>
</evidence>
<feature type="transmembrane region" description="Helical" evidence="5">
    <location>
        <begin position="219"/>
        <end position="245"/>
    </location>
</feature>
<dbReference type="PANTHER" id="PTHR43077:SF5">
    <property type="entry name" value="PHAGE INFECTION PROTEIN"/>
    <property type="match status" value="1"/>
</dbReference>
<protein>
    <recommendedName>
        <fullName evidence="7">ABC-2 type transporter domain-containing protein</fullName>
    </recommendedName>
</protein>
<evidence type="ECO:0000313" key="6">
    <source>
        <dbReference type="EMBL" id="SVC38012.1"/>
    </source>
</evidence>
<evidence type="ECO:0000256" key="4">
    <source>
        <dbReference type="ARBA" id="ARBA00023136"/>
    </source>
</evidence>
<dbReference type="PANTHER" id="PTHR43077">
    <property type="entry name" value="TRANSPORT PERMEASE YVFS-RELATED"/>
    <property type="match status" value="1"/>
</dbReference>
<keyword evidence="4 5" id="KW-0472">Membrane</keyword>
<evidence type="ECO:0000256" key="5">
    <source>
        <dbReference type="SAM" id="Phobius"/>
    </source>
</evidence>
<gene>
    <name evidence="6" type="ORF">METZ01_LOCUS290866</name>
</gene>
<organism evidence="6">
    <name type="scientific">marine metagenome</name>
    <dbReference type="NCBI Taxonomy" id="408172"/>
    <lineage>
        <taxon>unclassified sequences</taxon>
        <taxon>metagenomes</taxon>
        <taxon>ecological metagenomes</taxon>
    </lineage>
</organism>
<feature type="transmembrane region" description="Helical" evidence="5">
    <location>
        <begin position="251"/>
        <end position="269"/>
    </location>
</feature>
<keyword evidence="3 5" id="KW-1133">Transmembrane helix</keyword>